<proteinExistence type="predicted"/>
<keyword evidence="3" id="KW-1185">Reference proteome</keyword>
<evidence type="ECO:0000313" key="3">
    <source>
        <dbReference type="Proteomes" id="UP000189513"/>
    </source>
</evidence>
<feature type="compositionally biased region" description="Basic and acidic residues" evidence="1">
    <location>
        <begin position="113"/>
        <end position="122"/>
    </location>
</feature>
<comment type="caution">
    <text evidence="2">The sequence shown here is derived from an EMBL/GenBank/DDBJ whole genome shotgun (WGS) entry which is preliminary data.</text>
</comment>
<name>A0A1V2L4J1_CYBFA</name>
<evidence type="ECO:0000313" key="2">
    <source>
        <dbReference type="EMBL" id="ONH66670.1"/>
    </source>
</evidence>
<evidence type="ECO:0000256" key="1">
    <source>
        <dbReference type="SAM" id="MobiDB-lite"/>
    </source>
</evidence>
<keyword evidence="2" id="KW-0418">Kinase</keyword>
<keyword evidence="2" id="KW-0808">Transferase</keyword>
<dbReference type="GO" id="GO:0016301">
    <property type="term" value="F:kinase activity"/>
    <property type="evidence" value="ECO:0007669"/>
    <property type="project" value="UniProtKB-KW"/>
</dbReference>
<organism evidence="2 3">
    <name type="scientific">Cyberlindnera fabianii</name>
    <name type="common">Yeast</name>
    <name type="synonym">Hansenula fabianii</name>
    <dbReference type="NCBI Taxonomy" id="36022"/>
    <lineage>
        <taxon>Eukaryota</taxon>
        <taxon>Fungi</taxon>
        <taxon>Dikarya</taxon>
        <taxon>Ascomycota</taxon>
        <taxon>Saccharomycotina</taxon>
        <taxon>Saccharomycetes</taxon>
        <taxon>Phaffomycetales</taxon>
        <taxon>Phaffomycetaceae</taxon>
        <taxon>Cyberlindnera</taxon>
    </lineage>
</organism>
<dbReference type="EMBL" id="MPUK01000006">
    <property type="protein sequence ID" value="ONH66670.1"/>
    <property type="molecule type" value="Genomic_DNA"/>
</dbReference>
<protein>
    <submittedName>
        <fullName evidence="2">Dual specificity protein kinase YAK1</fullName>
    </submittedName>
</protein>
<accession>A0A1V2L4J1</accession>
<gene>
    <name evidence="2" type="ORF">BON22_3389</name>
</gene>
<sequence length="131" mass="14913">MSRSLKHSTLIVQVNFTDLTRLSWDTDDSTSIDCISRKIVLDCPSSQVYLRNDQLVKDALPLLGWVHLLRGLLNLSPLERWTPHQAILHPFVTEQHFTGDWNPPGTGIRKAHGGGEYHDLKKSAQGNQWFK</sequence>
<feature type="region of interest" description="Disordered" evidence="1">
    <location>
        <begin position="112"/>
        <end position="131"/>
    </location>
</feature>
<dbReference type="VEuPathDB" id="FungiDB:BON22_3389"/>
<dbReference type="AlphaFoldDB" id="A0A1V2L4J1"/>
<reference evidence="3" key="1">
    <citation type="journal article" date="2017" name="Genome Announc.">
        <title>Genome sequences of Cyberlindnera fabianii 65, Pichia kudriavzevii 129, and Saccharomyces cerevisiae 131 isolated from fermented masau fruits in Zimbabwe.</title>
        <authorList>
            <person name="van Rijswijck I.M.H."/>
            <person name="Derks M.F.L."/>
            <person name="Abee T."/>
            <person name="de Ridder D."/>
            <person name="Smid E.J."/>
        </authorList>
    </citation>
    <scope>NUCLEOTIDE SEQUENCE [LARGE SCALE GENOMIC DNA]</scope>
    <source>
        <strain evidence="3">65</strain>
    </source>
</reference>
<dbReference type="Proteomes" id="UP000189513">
    <property type="component" value="Unassembled WGS sequence"/>
</dbReference>
<dbReference type="STRING" id="36022.A0A1V2L4J1"/>